<dbReference type="EMBL" id="GBXM01041430">
    <property type="protein sequence ID" value="JAH67147.1"/>
    <property type="molecule type" value="Transcribed_RNA"/>
</dbReference>
<feature type="region of interest" description="Disordered" evidence="1">
    <location>
        <begin position="1"/>
        <end position="24"/>
    </location>
</feature>
<protein>
    <submittedName>
        <fullName evidence="2">Uncharacterized protein</fullName>
    </submittedName>
</protein>
<evidence type="ECO:0000256" key="1">
    <source>
        <dbReference type="SAM" id="MobiDB-lite"/>
    </source>
</evidence>
<reference evidence="2" key="2">
    <citation type="journal article" date="2015" name="Fish Shellfish Immunol.">
        <title>Early steps in the European eel (Anguilla anguilla)-Vibrio vulnificus interaction in the gills: Role of the RtxA13 toxin.</title>
        <authorList>
            <person name="Callol A."/>
            <person name="Pajuelo D."/>
            <person name="Ebbesson L."/>
            <person name="Teles M."/>
            <person name="MacKenzie S."/>
            <person name="Amaro C."/>
        </authorList>
    </citation>
    <scope>NUCLEOTIDE SEQUENCE</scope>
</reference>
<organism evidence="2">
    <name type="scientific">Anguilla anguilla</name>
    <name type="common">European freshwater eel</name>
    <name type="synonym">Muraena anguilla</name>
    <dbReference type="NCBI Taxonomy" id="7936"/>
    <lineage>
        <taxon>Eukaryota</taxon>
        <taxon>Metazoa</taxon>
        <taxon>Chordata</taxon>
        <taxon>Craniata</taxon>
        <taxon>Vertebrata</taxon>
        <taxon>Euteleostomi</taxon>
        <taxon>Actinopterygii</taxon>
        <taxon>Neopterygii</taxon>
        <taxon>Teleostei</taxon>
        <taxon>Anguilliformes</taxon>
        <taxon>Anguillidae</taxon>
        <taxon>Anguilla</taxon>
    </lineage>
</organism>
<reference evidence="2" key="1">
    <citation type="submission" date="2014-11" db="EMBL/GenBank/DDBJ databases">
        <authorList>
            <person name="Amaro Gonzalez C."/>
        </authorList>
    </citation>
    <scope>NUCLEOTIDE SEQUENCE</scope>
</reference>
<evidence type="ECO:0000313" key="2">
    <source>
        <dbReference type="EMBL" id="JAH67147.1"/>
    </source>
</evidence>
<proteinExistence type="predicted"/>
<accession>A0A0E9UMX2</accession>
<dbReference type="AlphaFoldDB" id="A0A0E9UMX2"/>
<name>A0A0E9UMX2_ANGAN</name>
<sequence>MEGRAVSGLPDSNTSGKRTAEESRLALTDSVFLETAIPRAVKPVGNVTESTVKHAVKIPGVEDEKS</sequence>